<proteinExistence type="predicted"/>
<organism evidence="2 3">
    <name type="scientific">Lachnospira eligens</name>
    <dbReference type="NCBI Taxonomy" id="39485"/>
    <lineage>
        <taxon>Bacteria</taxon>
        <taxon>Bacillati</taxon>
        <taxon>Bacillota</taxon>
        <taxon>Clostridia</taxon>
        <taxon>Lachnospirales</taxon>
        <taxon>Lachnospiraceae</taxon>
        <taxon>Lachnospira</taxon>
    </lineage>
</organism>
<evidence type="ECO:0000313" key="3">
    <source>
        <dbReference type="Proteomes" id="UP000095621"/>
    </source>
</evidence>
<accession>A0A174Z4M5</accession>
<dbReference type="Proteomes" id="UP000095621">
    <property type="component" value="Unassembled WGS sequence"/>
</dbReference>
<dbReference type="AlphaFoldDB" id="A0A174Z4M5"/>
<evidence type="ECO:0000313" key="2">
    <source>
        <dbReference type="EMBL" id="CUQ79076.1"/>
    </source>
</evidence>
<sequence>MTYFNRKLMKRDIPASATVEGALVIPVILYAVAAVMFLLQLISIRMHVNDALYNALRKFNTYSYTSQVMTGEIYKSTFFAIFVDEIGSDYAKKHYIAGGNTGWNFYGSDIADDNSTVKISLKYTVKNPFNILGKRQITIYEKRITDIWLGEEKDGFELNNNDESEYVYITQYGEVYHIEKMCSYLVRNIKAASLAEITDLRNASGGKYYQCSLCKGASKIVYYTDYGDKYHASDSCYALQRTILKVKKEKIKGMECCKKCIHS</sequence>
<keyword evidence="1" id="KW-0812">Transmembrane</keyword>
<keyword evidence="1" id="KW-0472">Membrane</keyword>
<feature type="transmembrane region" description="Helical" evidence="1">
    <location>
        <begin position="21"/>
        <end position="42"/>
    </location>
</feature>
<keyword evidence="1" id="KW-1133">Transmembrane helix</keyword>
<protein>
    <recommendedName>
        <fullName evidence="4">Pilus assembly protein</fullName>
    </recommendedName>
</protein>
<gene>
    <name evidence="2" type="ORF">ERS852490_02734</name>
</gene>
<reference evidence="2 3" key="1">
    <citation type="submission" date="2015-09" db="EMBL/GenBank/DDBJ databases">
        <authorList>
            <consortium name="Pathogen Informatics"/>
        </authorList>
    </citation>
    <scope>NUCLEOTIDE SEQUENCE [LARGE SCALE GENOMIC DNA]</scope>
    <source>
        <strain evidence="2 3">2789STDY5834875</strain>
    </source>
</reference>
<dbReference type="OrthoDB" id="1766790at2"/>
<dbReference type="RefSeq" id="WP_055216500.1">
    <property type="nucleotide sequence ID" value="NZ_CZBU01000007.1"/>
</dbReference>
<dbReference type="EMBL" id="CZBU01000007">
    <property type="protein sequence ID" value="CUQ79076.1"/>
    <property type="molecule type" value="Genomic_DNA"/>
</dbReference>
<evidence type="ECO:0000256" key="1">
    <source>
        <dbReference type="SAM" id="Phobius"/>
    </source>
</evidence>
<evidence type="ECO:0008006" key="4">
    <source>
        <dbReference type="Google" id="ProtNLM"/>
    </source>
</evidence>
<name>A0A174Z4M5_9FIRM</name>